<dbReference type="CDD" id="cd00054">
    <property type="entry name" value="EGF_CA"/>
    <property type="match status" value="2"/>
</dbReference>
<keyword evidence="2" id="KW-0677">Repeat</keyword>
<reference evidence="6 7" key="1">
    <citation type="submission" date="2024-01" db="EMBL/GenBank/DDBJ databases">
        <title>The genome of the rayed Mediterranean limpet Patella caerulea (Linnaeus, 1758).</title>
        <authorList>
            <person name="Anh-Thu Weber A."/>
            <person name="Halstead-Nussloch G."/>
        </authorList>
    </citation>
    <scope>NUCLEOTIDE SEQUENCE [LARGE SCALE GENOMIC DNA]</scope>
    <source>
        <strain evidence="6">AATW-2023a</strain>
        <tissue evidence="6">Whole specimen</tissue>
    </source>
</reference>
<dbReference type="AlphaFoldDB" id="A0AAN8QAK1"/>
<dbReference type="Proteomes" id="UP001347796">
    <property type="component" value="Unassembled WGS sequence"/>
</dbReference>
<evidence type="ECO:0000256" key="2">
    <source>
        <dbReference type="ARBA" id="ARBA00022737"/>
    </source>
</evidence>
<dbReference type="PANTHER" id="PTHR24049">
    <property type="entry name" value="CRUMBS FAMILY MEMBER"/>
    <property type="match status" value="1"/>
</dbReference>
<dbReference type="Gene3D" id="2.10.25.10">
    <property type="entry name" value="Laminin"/>
    <property type="match status" value="2"/>
</dbReference>
<dbReference type="EMBL" id="JAZGQO010000005">
    <property type="protein sequence ID" value="KAK6186600.1"/>
    <property type="molecule type" value="Genomic_DNA"/>
</dbReference>
<protein>
    <recommendedName>
        <fullName evidence="5">EGF-like domain-containing protein</fullName>
    </recommendedName>
</protein>
<dbReference type="InterPro" id="IPR000742">
    <property type="entry name" value="EGF"/>
</dbReference>
<comment type="caution">
    <text evidence="4">Lacks conserved residue(s) required for the propagation of feature annotation.</text>
</comment>
<evidence type="ECO:0000256" key="3">
    <source>
        <dbReference type="ARBA" id="ARBA00023157"/>
    </source>
</evidence>
<keyword evidence="7" id="KW-1185">Reference proteome</keyword>
<evidence type="ECO:0000313" key="6">
    <source>
        <dbReference type="EMBL" id="KAK6186600.1"/>
    </source>
</evidence>
<accession>A0AAN8QAK1</accession>
<comment type="caution">
    <text evidence="6">The sequence shown here is derived from an EMBL/GenBank/DDBJ whole genome shotgun (WGS) entry which is preliminary data.</text>
</comment>
<feature type="domain" description="EGF-like" evidence="5">
    <location>
        <begin position="114"/>
        <end position="150"/>
    </location>
</feature>
<proteinExistence type="predicted"/>
<feature type="disulfide bond" evidence="4">
    <location>
        <begin position="140"/>
        <end position="149"/>
    </location>
</feature>
<organism evidence="6 7">
    <name type="scientific">Patella caerulea</name>
    <name type="common">Rayed Mediterranean limpet</name>
    <dbReference type="NCBI Taxonomy" id="87958"/>
    <lineage>
        <taxon>Eukaryota</taxon>
        <taxon>Metazoa</taxon>
        <taxon>Spiralia</taxon>
        <taxon>Lophotrochozoa</taxon>
        <taxon>Mollusca</taxon>
        <taxon>Gastropoda</taxon>
        <taxon>Patellogastropoda</taxon>
        <taxon>Patelloidea</taxon>
        <taxon>Patellidae</taxon>
        <taxon>Patella</taxon>
    </lineage>
</organism>
<dbReference type="SMART" id="SM00181">
    <property type="entry name" value="EGF"/>
    <property type="match status" value="2"/>
</dbReference>
<evidence type="ECO:0000259" key="5">
    <source>
        <dbReference type="PROSITE" id="PS50026"/>
    </source>
</evidence>
<evidence type="ECO:0000256" key="4">
    <source>
        <dbReference type="PROSITE-ProRule" id="PRU00076"/>
    </source>
</evidence>
<dbReference type="Pfam" id="PF00008">
    <property type="entry name" value="EGF"/>
    <property type="match status" value="1"/>
</dbReference>
<sequence length="161" mass="17784">MNFDTTGSYGRLCYLCKLKESLHGEEKEHDIFAEINISLSLLLSLCDNIKFEQGGTCVNGQCVCLAKTTGRYCEVSENHCEPNPCYANGKCNQTEEGYVCECSANFLGPNCNVSENHCEPNPCYANGKCNETEEGYVCECSGNFLGPNCNVNIVELYQPQL</sequence>
<evidence type="ECO:0000313" key="7">
    <source>
        <dbReference type="Proteomes" id="UP001347796"/>
    </source>
</evidence>
<dbReference type="InterPro" id="IPR051022">
    <property type="entry name" value="Notch_Cell-Fate_Det"/>
</dbReference>
<name>A0AAN8QAK1_PATCE</name>
<dbReference type="PROSITE" id="PS00022">
    <property type="entry name" value="EGF_1"/>
    <property type="match status" value="2"/>
</dbReference>
<dbReference type="SUPFAM" id="SSF57196">
    <property type="entry name" value="EGF/Laminin"/>
    <property type="match status" value="2"/>
</dbReference>
<evidence type="ECO:0000256" key="1">
    <source>
        <dbReference type="ARBA" id="ARBA00022536"/>
    </source>
</evidence>
<gene>
    <name evidence="6" type="ORF">SNE40_005890</name>
</gene>
<feature type="domain" description="EGF-like" evidence="5">
    <location>
        <begin position="76"/>
        <end position="112"/>
    </location>
</feature>
<feature type="disulfide bond" evidence="4">
    <location>
        <begin position="102"/>
        <end position="111"/>
    </location>
</feature>
<dbReference type="PROSITE" id="PS50026">
    <property type="entry name" value="EGF_3"/>
    <property type="match status" value="2"/>
</dbReference>
<keyword evidence="1 4" id="KW-0245">EGF-like domain</keyword>
<keyword evidence="3 4" id="KW-1015">Disulfide bond</keyword>